<dbReference type="Pfam" id="PF00092">
    <property type="entry name" value="VWA"/>
    <property type="match status" value="1"/>
</dbReference>
<evidence type="ECO:0000256" key="3">
    <source>
        <dbReference type="SAM" id="SignalP"/>
    </source>
</evidence>
<feature type="signal peptide" evidence="3">
    <location>
        <begin position="1"/>
        <end position="22"/>
    </location>
</feature>
<reference evidence="5 6" key="1">
    <citation type="submission" date="2024-06" db="EMBL/GenBank/DDBJ databases">
        <title>The Natural Products Discovery Center: Release of the First 8490 Sequenced Strains for Exploring Actinobacteria Biosynthetic Diversity.</title>
        <authorList>
            <person name="Kalkreuter E."/>
            <person name="Kautsar S.A."/>
            <person name="Yang D."/>
            <person name="Bader C.D."/>
            <person name="Teijaro C.N."/>
            <person name="Fluegel L."/>
            <person name="Davis C.M."/>
            <person name="Simpson J.R."/>
            <person name="Lauterbach L."/>
            <person name="Steele A.D."/>
            <person name="Gui C."/>
            <person name="Meng S."/>
            <person name="Li G."/>
            <person name="Viehrig K."/>
            <person name="Ye F."/>
            <person name="Su P."/>
            <person name="Kiefer A.F."/>
            <person name="Nichols A."/>
            <person name="Cepeda A.J."/>
            <person name="Yan W."/>
            <person name="Fan B."/>
            <person name="Jiang Y."/>
            <person name="Adhikari A."/>
            <person name="Zheng C.-J."/>
            <person name="Schuster L."/>
            <person name="Cowan T.M."/>
            <person name="Smanski M.J."/>
            <person name="Chevrette M.G."/>
            <person name="De Carvalho L.P.S."/>
            <person name="Shen B."/>
        </authorList>
    </citation>
    <scope>NUCLEOTIDE SEQUENCE [LARGE SCALE GENOMIC DNA]</scope>
    <source>
        <strain evidence="5 6">NPDC045974</strain>
    </source>
</reference>
<evidence type="ECO:0000313" key="6">
    <source>
        <dbReference type="Proteomes" id="UP001551329"/>
    </source>
</evidence>
<feature type="domain" description="VWFA" evidence="4">
    <location>
        <begin position="34"/>
        <end position="221"/>
    </location>
</feature>
<sequence length="625" mass="64659">MLAAVSVLMLGALLAPVTTASASPAAPEAPAPARIDLVLDLSGSMNKIDAGGQTRLAAAKQAVTRIIDTAPEQAPLGLRVYGATYTGKDKKQGCADTQQVLPVTAMDRAAREEAKKRVAGFKAVGFTPIGVSLREAAKDLGASGERRIVLVSDGDETCAPPPPCEVARELKAQGIDLAVDVVGFRTPSSARAQLKCIADATDGSYADADDADSLTDTLGTLFRKAWRTYHATGKPVVGSLDGCQNAPLVSPGQYLDKFTGGRNLYYKVKKRTDQRLQVSATAVAEEGYERGSIIVVAAGPPGDGEPRSWLREFDQSMGWANIISTGGRSTPGSGNEEPAPDDTGCIMVENKVTRSGDKAIPVELLVGIADKTTRSTGARTPKPRTGADAEGGFSFNSATPIGPGTHRQSIAVGEAPFWRVELQAGQKLTVKAGVDIPEDFVHSATTGWGVTVYDAQRESTTCNEDNDATELFAGRTGHIERVCGPWDITEQDGTQSPDPNGYDVPGTYYIQAQVAEPDAKAKGIVVPISLTVDVSGTPVSGNSPVFFFGDDAAHAKGPSPSGANQNADQGGTGEAGGKGAAGGTTVATKDDDSLGGELALPIGIGAGVLLLGGIALYALRRRGAA</sequence>
<feature type="region of interest" description="Disordered" evidence="1">
    <location>
        <begin position="551"/>
        <end position="584"/>
    </location>
</feature>
<feature type="transmembrane region" description="Helical" evidence="2">
    <location>
        <begin position="598"/>
        <end position="619"/>
    </location>
</feature>
<organism evidence="5 6">
    <name type="scientific">Streptomyces narbonensis</name>
    <dbReference type="NCBI Taxonomy" id="67333"/>
    <lineage>
        <taxon>Bacteria</taxon>
        <taxon>Bacillati</taxon>
        <taxon>Actinomycetota</taxon>
        <taxon>Actinomycetes</taxon>
        <taxon>Kitasatosporales</taxon>
        <taxon>Streptomycetaceae</taxon>
        <taxon>Streptomyces</taxon>
    </lineage>
</organism>
<dbReference type="Proteomes" id="UP001551329">
    <property type="component" value="Unassembled WGS sequence"/>
</dbReference>
<keyword evidence="3" id="KW-0732">Signal</keyword>
<gene>
    <name evidence="5" type="ORF">AB0A88_07870</name>
</gene>
<protein>
    <submittedName>
        <fullName evidence="5">VWA domain-containing protein</fullName>
    </submittedName>
</protein>
<dbReference type="Gene3D" id="3.40.50.410">
    <property type="entry name" value="von Willebrand factor, type A domain"/>
    <property type="match status" value="1"/>
</dbReference>
<evidence type="ECO:0000259" key="4">
    <source>
        <dbReference type="PROSITE" id="PS50234"/>
    </source>
</evidence>
<dbReference type="InterPro" id="IPR002035">
    <property type="entry name" value="VWF_A"/>
</dbReference>
<dbReference type="PANTHER" id="PTHR10579">
    <property type="entry name" value="CALCIUM-ACTIVATED CHLORIDE CHANNEL REGULATOR"/>
    <property type="match status" value="1"/>
</dbReference>
<accession>A0ABV3C7C7</accession>
<comment type="caution">
    <text evidence="5">The sequence shown here is derived from an EMBL/GenBank/DDBJ whole genome shotgun (WGS) entry which is preliminary data.</text>
</comment>
<evidence type="ECO:0000313" key="5">
    <source>
        <dbReference type="EMBL" id="MEU7070053.1"/>
    </source>
</evidence>
<dbReference type="InterPro" id="IPR051266">
    <property type="entry name" value="CLCR"/>
</dbReference>
<keyword evidence="2" id="KW-0812">Transmembrane</keyword>
<proteinExistence type="predicted"/>
<dbReference type="PROSITE" id="PS50234">
    <property type="entry name" value="VWFA"/>
    <property type="match status" value="1"/>
</dbReference>
<keyword evidence="2" id="KW-0472">Membrane</keyword>
<keyword evidence="2" id="KW-1133">Transmembrane helix</keyword>
<keyword evidence="6" id="KW-1185">Reference proteome</keyword>
<feature type="chain" id="PRO_5046475428" evidence="3">
    <location>
        <begin position="23"/>
        <end position="625"/>
    </location>
</feature>
<feature type="region of interest" description="Disordered" evidence="1">
    <location>
        <begin position="374"/>
        <end position="404"/>
    </location>
</feature>
<feature type="compositionally biased region" description="Gly residues" evidence="1">
    <location>
        <begin position="570"/>
        <end position="582"/>
    </location>
</feature>
<name>A0ABV3C7C7_9ACTN</name>
<dbReference type="RefSeq" id="WP_358469813.1">
    <property type="nucleotide sequence ID" value="NZ_JBEZAE010000003.1"/>
</dbReference>
<dbReference type="EMBL" id="JBEZAE010000003">
    <property type="protein sequence ID" value="MEU7070053.1"/>
    <property type="molecule type" value="Genomic_DNA"/>
</dbReference>
<evidence type="ECO:0000256" key="1">
    <source>
        <dbReference type="SAM" id="MobiDB-lite"/>
    </source>
</evidence>
<dbReference type="PANTHER" id="PTHR10579:SF43">
    <property type="entry name" value="ZINC FINGER (C3HC4-TYPE RING FINGER) FAMILY PROTEIN"/>
    <property type="match status" value="1"/>
</dbReference>
<evidence type="ECO:0000256" key="2">
    <source>
        <dbReference type="SAM" id="Phobius"/>
    </source>
</evidence>
<dbReference type="SUPFAM" id="SSF53300">
    <property type="entry name" value="vWA-like"/>
    <property type="match status" value="1"/>
</dbReference>
<dbReference type="InterPro" id="IPR036465">
    <property type="entry name" value="vWFA_dom_sf"/>
</dbReference>
<feature type="region of interest" description="Disordered" evidence="1">
    <location>
        <begin position="325"/>
        <end position="344"/>
    </location>
</feature>
<dbReference type="SMART" id="SM00327">
    <property type="entry name" value="VWA"/>
    <property type="match status" value="1"/>
</dbReference>